<dbReference type="GO" id="GO:0005737">
    <property type="term" value="C:cytoplasm"/>
    <property type="evidence" value="ECO:0007669"/>
    <property type="project" value="UniProtKB-SubCell"/>
</dbReference>
<dbReference type="GeneTree" id="ENSGT00390000010052"/>
<comment type="similarity">
    <text evidence="5">Belongs to the SMCR8 family.</text>
</comment>
<dbReference type="GO" id="GO:0006914">
    <property type="term" value="P:autophagy"/>
    <property type="evidence" value="ECO:0007669"/>
    <property type="project" value="UniProtKB-KW"/>
</dbReference>
<keyword evidence="4" id="KW-0072">Autophagy</keyword>
<keyword evidence="3" id="KW-0344">Guanine-nucleotide releasing factor</keyword>
<accession>A0A8C4NNE5</accession>
<protein>
    <recommendedName>
        <fullName evidence="7">UDENN FLCN/SMCR8-type domain-containing protein</fullName>
    </recommendedName>
</protein>
<feature type="compositionally biased region" description="Polar residues" evidence="6">
    <location>
        <begin position="1"/>
        <end position="15"/>
    </location>
</feature>
<dbReference type="PROSITE" id="PS51834">
    <property type="entry name" value="DENN_FLCN_SMCR8"/>
    <property type="match status" value="1"/>
</dbReference>
<reference evidence="8" key="1">
    <citation type="submission" date="2025-08" db="UniProtKB">
        <authorList>
            <consortium name="Ensembl"/>
        </authorList>
    </citation>
    <scope>IDENTIFICATION</scope>
</reference>
<dbReference type="PANTHER" id="PTHR31334">
    <property type="entry name" value="SMITH-MAGENIS SYNDROME REGION GENE 8 PROTEIN"/>
    <property type="match status" value="1"/>
</dbReference>
<organism evidence="8 9">
    <name type="scientific">Eptatretus burgeri</name>
    <name type="common">Inshore hagfish</name>
    <dbReference type="NCBI Taxonomy" id="7764"/>
    <lineage>
        <taxon>Eukaryota</taxon>
        <taxon>Metazoa</taxon>
        <taxon>Chordata</taxon>
        <taxon>Craniata</taxon>
        <taxon>Vertebrata</taxon>
        <taxon>Cyclostomata</taxon>
        <taxon>Myxini</taxon>
        <taxon>Myxiniformes</taxon>
        <taxon>Myxinidae</taxon>
        <taxon>Eptatretinae</taxon>
        <taxon>Eptatretus</taxon>
    </lineage>
</organism>
<dbReference type="Ensembl" id="ENSEBUT00000007348.1">
    <property type="protein sequence ID" value="ENSEBUP00000006882.1"/>
    <property type="gene ID" value="ENSEBUG00000004524.1"/>
</dbReference>
<keyword evidence="2" id="KW-0963">Cytoplasm</keyword>
<reference evidence="8" key="2">
    <citation type="submission" date="2025-09" db="UniProtKB">
        <authorList>
            <consortium name="Ensembl"/>
        </authorList>
    </citation>
    <scope>IDENTIFICATION</scope>
</reference>
<evidence type="ECO:0000259" key="7">
    <source>
        <dbReference type="PROSITE" id="PS51834"/>
    </source>
</evidence>
<evidence type="ECO:0000256" key="3">
    <source>
        <dbReference type="ARBA" id="ARBA00022658"/>
    </source>
</evidence>
<keyword evidence="9" id="KW-1185">Reference proteome</keyword>
<evidence type="ECO:0000313" key="8">
    <source>
        <dbReference type="Ensembl" id="ENSEBUP00000006882.1"/>
    </source>
</evidence>
<comment type="subcellular location">
    <subcellularLocation>
        <location evidence="1">Cytoplasm</location>
    </subcellularLocation>
</comment>
<feature type="region of interest" description="Disordered" evidence="6">
    <location>
        <begin position="1"/>
        <end position="27"/>
    </location>
</feature>
<evidence type="ECO:0000313" key="9">
    <source>
        <dbReference type="Proteomes" id="UP000694388"/>
    </source>
</evidence>
<dbReference type="Proteomes" id="UP000694388">
    <property type="component" value="Unplaced"/>
</dbReference>
<dbReference type="AlphaFoldDB" id="A0A8C4NNE5"/>
<evidence type="ECO:0000256" key="2">
    <source>
        <dbReference type="ARBA" id="ARBA00022490"/>
    </source>
</evidence>
<dbReference type="PANTHER" id="PTHR31334:SF1">
    <property type="entry name" value="GUANINE NUCLEOTIDE EXCHANGE PROTEIN SMCR8"/>
    <property type="match status" value="1"/>
</dbReference>
<feature type="domain" description="UDENN FLCN/SMCR8-type" evidence="7">
    <location>
        <begin position="1"/>
        <end position="240"/>
    </location>
</feature>
<evidence type="ECO:0000256" key="4">
    <source>
        <dbReference type="ARBA" id="ARBA00023006"/>
    </source>
</evidence>
<sequence length="273" mass="29807">MTLRTSPHLTASGKTTHGREAADSDDGATARAAVEAVGDTKYGSGLPKLAQAWPFLHHAAFAMLSGRTLVVSGDTETEVAEVVRALALFVPRVAGTGGRMAVIKPWHCGPLRISELAKLRLVGVSRVTCPPAWLQRYSRYVAYLNITTATLHAPPYHGAYLRKITDSSSWTCHHNLLYLPHVLSVLARLNEAALALSHHRYQSSFFGTCSRRTFVKLCQEQLGLSADDTLIVCRLSDELMGSLWDSSGLQTYHLTNAPLPLHVNYISSSLFKA</sequence>
<dbReference type="InterPro" id="IPR037521">
    <property type="entry name" value="FLCN/SMCR8_DENN"/>
</dbReference>
<proteinExistence type="inferred from homology"/>
<dbReference type="GO" id="GO:0032045">
    <property type="term" value="C:guanyl-nucleotide exchange factor complex"/>
    <property type="evidence" value="ECO:0007669"/>
    <property type="project" value="TreeGrafter"/>
</dbReference>
<evidence type="ECO:0000256" key="5">
    <source>
        <dbReference type="ARBA" id="ARBA00038137"/>
    </source>
</evidence>
<name>A0A8C4NNE5_EPTBU</name>
<evidence type="ECO:0000256" key="1">
    <source>
        <dbReference type="ARBA" id="ARBA00004496"/>
    </source>
</evidence>
<dbReference type="GO" id="GO:0005085">
    <property type="term" value="F:guanyl-nucleotide exchange factor activity"/>
    <property type="evidence" value="ECO:0007669"/>
    <property type="project" value="UniProtKB-KW"/>
</dbReference>
<evidence type="ECO:0000256" key="6">
    <source>
        <dbReference type="SAM" id="MobiDB-lite"/>
    </source>
</evidence>